<dbReference type="SUPFAM" id="SSF56300">
    <property type="entry name" value="Metallo-dependent phosphatases"/>
    <property type="match status" value="1"/>
</dbReference>
<dbReference type="Gene3D" id="3.60.21.10">
    <property type="match status" value="1"/>
</dbReference>
<reference evidence="3 4" key="1">
    <citation type="submission" date="2019-03" db="EMBL/GenBank/DDBJ databases">
        <title>Metabolic reconstructions from genomes of highly enriched 'Candidatus Accumulibacter' and 'Candidatus Competibacter' bioreactor populations.</title>
        <authorList>
            <person name="Annavajhala M.K."/>
            <person name="Welles L."/>
            <person name="Abbas B."/>
            <person name="Sorokin D."/>
            <person name="Park H."/>
            <person name="Van Loosdrecht M."/>
            <person name="Chandran K."/>
        </authorList>
    </citation>
    <scope>NUCLEOTIDE SEQUENCE [LARGE SCALE GENOMIC DNA]</scope>
    <source>
        <strain evidence="3 4">SBR_G</strain>
    </source>
</reference>
<feature type="domain" description="Calcineurin-like phosphoesterase" evidence="2">
    <location>
        <begin position="1"/>
        <end position="196"/>
    </location>
</feature>
<evidence type="ECO:0000256" key="1">
    <source>
        <dbReference type="ARBA" id="ARBA00022801"/>
    </source>
</evidence>
<dbReference type="InterPro" id="IPR050535">
    <property type="entry name" value="DNA_Repair-Maintenance_Comp"/>
</dbReference>
<keyword evidence="4" id="KW-1185">Reference proteome</keyword>
<gene>
    <name evidence="3" type="ORF">E4P82_08305</name>
</gene>
<dbReference type="Pfam" id="PF00149">
    <property type="entry name" value="Metallophos"/>
    <property type="match status" value="1"/>
</dbReference>
<dbReference type="Proteomes" id="UP000760480">
    <property type="component" value="Unassembled WGS sequence"/>
</dbReference>
<dbReference type="CDD" id="cd00840">
    <property type="entry name" value="MPP_Mre11_N"/>
    <property type="match status" value="1"/>
</dbReference>
<dbReference type="PIRSF" id="PIRSF033091">
    <property type="entry name" value="Pesterase_YhaO"/>
    <property type="match status" value="1"/>
</dbReference>
<dbReference type="InterPro" id="IPR004843">
    <property type="entry name" value="Calcineurin-like_PHP"/>
</dbReference>
<proteinExistence type="predicted"/>
<protein>
    <submittedName>
        <fullName evidence="3">DNA repair exonuclease</fullName>
    </submittedName>
</protein>
<evidence type="ECO:0000313" key="3">
    <source>
        <dbReference type="EMBL" id="NMQ19200.1"/>
    </source>
</evidence>
<sequence>MRFLHAADLHLDSPLRGLDRYEGAPVDEVRGATRRAFENLIAVARHERVDLVVIAGDLYDGDWPDYNTGLFFIKGVAQLAEEGIPVAIVRGNHDAASRLTKALRLPANVHQFADASPETKPFANIGIAVHGQSFATAAVTDDLAAGYPRPLTGYFNLGLLHSALDGRPGHDPYAPTTLDVLRGKGYDYWALGHVHAAEIVCREPWVVYPGNTQGRHIREMGAKGCTLVTVEDEAISQRFIALDVMRWDTLSLDIDGLPDLDALLDAAKLNLRQRLAGSEDRALAARVQVQGSGPLHRQLALQPETVEQQLRGVAVEATNGRAWIEKIEFRTRPLLDLDRIAERDDPIGLLVRELRRFATDEAALRDMADEALGELRRKLPAELREDRDALGLDTADALLELLGEVEADLLARLSGDEGA</sequence>
<organism evidence="3 4">
    <name type="scientific">Candidatus Competibacter phosphatis</name>
    <dbReference type="NCBI Taxonomy" id="221280"/>
    <lineage>
        <taxon>Bacteria</taxon>
        <taxon>Pseudomonadati</taxon>
        <taxon>Pseudomonadota</taxon>
        <taxon>Gammaproteobacteria</taxon>
        <taxon>Candidatus Competibacteraceae</taxon>
        <taxon>Candidatus Competibacter</taxon>
    </lineage>
</organism>
<evidence type="ECO:0000313" key="4">
    <source>
        <dbReference type="Proteomes" id="UP000760480"/>
    </source>
</evidence>
<evidence type="ECO:0000259" key="2">
    <source>
        <dbReference type="Pfam" id="PF00149"/>
    </source>
</evidence>
<dbReference type="InterPro" id="IPR029052">
    <property type="entry name" value="Metallo-depent_PP-like"/>
</dbReference>
<dbReference type="PANTHER" id="PTHR30337">
    <property type="entry name" value="COMPONENT OF ATP-DEPENDENT DSDNA EXONUCLEASE"/>
    <property type="match status" value="1"/>
</dbReference>
<keyword evidence="3" id="KW-0540">Nuclease</keyword>
<keyword evidence="1" id="KW-0378">Hydrolase</keyword>
<comment type="caution">
    <text evidence="3">The sequence shown here is derived from an EMBL/GenBank/DDBJ whole genome shotgun (WGS) entry which is preliminary data.</text>
</comment>
<dbReference type="EMBL" id="SPMZ01000022">
    <property type="protein sequence ID" value="NMQ19200.1"/>
    <property type="molecule type" value="Genomic_DNA"/>
</dbReference>
<dbReference type="GO" id="GO:0004527">
    <property type="term" value="F:exonuclease activity"/>
    <property type="evidence" value="ECO:0007669"/>
    <property type="project" value="UniProtKB-KW"/>
</dbReference>
<keyword evidence="3" id="KW-0269">Exonuclease</keyword>
<name>A0ABX1TMS9_9GAMM</name>
<dbReference type="InterPro" id="IPR014576">
    <property type="entry name" value="Pesterase_YhaO"/>
</dbReference>
<dbReference type="RefSeq" id="WP_169248459.1">
    <property type="nucleotide sequence ID" value="NZ_SPMZ01000022.1"/>
</dbReference>
<accession>A0ABX1TMS9</accession>
<dbReference type="InterPro" id="IPR041796">
    <property type="entry name" value="Mre11_N"/>
</dbReference>
<dbReference type="PANTHER" id="PTHR30337:SF7">
    <property type="entry name" value="PHOSPHOESTERASE"/>
    <property type="match status" value="1"/>
</dbReference>